<evidence type="ECO:0000313" key="1">
    <source>
        <dbReference type="EMBL" id="QGM46114.1"/>
    </source>
</evidence>
<name>A0A6B8KCF9_9HYPH</name>
<dbReference type="RefSeq" id="WP_136496370.1">
    <property type="nucleotide sequence ID" value="NZ_CP046052.1"/>
</dbReference>
<dbReference type="Proteomes" id="UP000309061">
    <property type="component" value="Chromosome"/>
</dbReference>
<dbReference type="EMBL" id="CP046052">
    <property type="protein sequence ID" value="QGM46114.1"/>
    <property type="molecule type" value="Genomic_DNA"/>
</dbReference>
<sequence length="245" mass="25008">MANTNIQSKQIDKTLLAAVGIAGFNTSAANSDNISAALGTALATAGFAGGAVPLQAGAAPTAVSQKGTEGVEVGADNIVPVFLNGPSRVRATDRLGNDIYGKVTKVGAVYTLSYFSAPGGVEAAYTWAAATAVDLEIPYWFYFADIPADALMAITERHVNPAGGVTATPFSEALAVTALNTVASLTNTPRAGYPLWFTVNGVVVENGNGLSVTPPANAVTVDATATGLNYNIQSGVDVVYAHYSY</sequence>
<organism evidence="1 2">
    <name type="scientific">Methylocystis heyeri</name>
    <dbReference type="NCBI Taxonomy" id="391905"/>
    <lineage>
        <taxon>Bacteria</taxon>
        <taxon>Pseudomonadati</taxon>
        <taxon>Pseudomonadota</taxon>
        <taxon>Alphaproteobacteria</taxon>
        <taxon>Hyphomicrobiales</taxon>
        <taxon>Methylocystaceae</taxon>
        <taxon>Methylocystis</taxon>
    </lineage>
</organism>
<evidence type="ECO:0000313" key="2">
    <source>
        <dbReference type="Proteomes" id="UP000309061"/>
    </source>
</evidence>
<reference evidence="1 2" key="1">
    <citation type="submission" date="2019-11" db="EMBL/GenBank/DDBJ databases">
        <title>The genome sequence of Methylocystis heyeri.</title>
        <authorList>
            <person name="Oshkin I.Y."/>
            <person name="Miroshnikov K."/>
            <person name="Dedysh S.N."/>
        </authorList>
    </citation>
    <scope>NUCLEOTIDE SEQUENCE [LARGE SCALE GENOMIC DNA]</scope>
    <source>
        <strain evidence="1 2">H2</strain>
    </source>
</reference>
<protein>
    <submittedName>
        <fullName evidence="1">Uncharacterized protein</fullName>
    </submittedName>
</protein>
<gene>
    <name evidence="1" type="ORF">H2LOC_010645</name>
</gene>
<accession>A0A6B8KCF9</accession>
<dbReference type="AlphaFoldDB" id="A0A6B8KCF9"/>
<dbReference type="KEGG" id="mhey:H2LOC_010645"/>
<keyword evidence="2" id="KW-1185">Reference proteome</keyword>
<proteinExistence type="predicted"/>